<proteinExistence type="predicted"/>
<evidence type="ECO:0000313" key="2">
    <source>
        <dbReference type="Proteomes" id="UP000826661"/>
    </source>
</evidence>
<gene>
    <name evidence="1" type="ORF">H0G86_006243</name>
</gene>
<organism evidence="1 2">
    <name type="scientific">Trichoderma simmonsii</name>
    <dbReference type="NCBI Taxonomy" id="1491479"/>
    <lineage>
        <taxon>Eukaryota</taxon>
        <taxon>Fungi</taxon>
        <taxon>Dikarya</taxon>
        <taxon>Ascomycota</taxon>
        <taxon>Pezizomycotina</taxon>
        <taxon>Sordariomycetes</taxon>
        <taxon>Hypocreomycetidae</taxon>
        <taxon>Hypocreales</taxon>
        <taxon>Hypocreaceae</taxon>
        <taxon>Trichoderma</taxon>
    </lineage>
</organism>
<dbReference type="Proteomes" id="UP000826661">
    <property type="component" value="Chromosome III"/>
</dbReference>
<evidence type="ECO:0000313" key="1">
    <source>
        <dbReference type="EMBL" id="QYS99097.1"/>
    </source>
</evidence>
<dbReference type="EMBL" id="CP075866">
    <property type="protein sequence ID" value="QYS99097.1"/>
    <property type="molecule type" value="Genomic_DNA"/>
</dbReference>
<keyword evidence="2" id="KW-1185">Reference proteome</keyword>
<reference evidence="1 2" key="1">
    <citation type="journal article" date="2021" name="BMC Genomics">
        <title>Telomere-to-telomere genome assembly of asparaginase-producing Trichoderma simmonsii.</title>
        <authorList>
            <person name="Chung D."/>
            <person name="Kwon Y.M."/>
            <person name="Yang Y."/>
        </authorList>
    </citation>
    <scope>NUCLEOTIDE SEQUENCE [LARGE SCALE GENOMIC DNA]</scope>
    <source>
        <strain evidence="1 2">GH-Sj1</strain>
    </source>
</reference>
<sequence>MDGALLLRLHSYCLIKRQCIVYEYFGGARSICESVPAWIGGRLYRPTHALAMAVITLHVQSCNGNPPNSTVAGNPNATREIFWDAVDSAARLRKTQANPAISNQRT</sequence>
<protein>
    <submittedName>
        <fullName evidence="1">Uncharacterized protein</fullName>
    </submittedName>
</protein>
<name>A0A8G0LB49_9HYPO</name>
<dbReference type="AlphaFoldDB" id="A0A8G0LB49"/>
<accession>A0A8G0LB49</accession>